<organism evidence="6 7">
    <name type="scientific">Oceanospirillum linum</name>
    <dbReference type="NCBI Taxonomy" id="966"/>
    <lineage>
        <taxon>Bacteria</taxon>
        <taxon>Pseudomonadati</taxon>
        <taxon>Pseudomonadota</taxon>
        <taxon>Gammaproteobacteria</taxon>
        <taxon>Oceanospirillales</taxon>
        <taxon>Oceanospirillaceae</taxon>
        <taxon>Oceanospirillum</taxon>
    </lineage>
</organism>
<gene>
    <name evidence="6" type="ORF">BTA35_0204400</name>
</gene>
<feature type="transmembrane region" description="Helical" evidence="4">
    <location>
        <begin position="133"/>
        <end position="155"/>
    </location>
</feature>
<comment type="cofactor">
    <cofactor evidence="1">
        <name>Mg(2+)</name>
        <dbReference type="ChEBI" id="CHEBI:18420"/>
    </cofactor>
</comment>
<dbReference type="Pfam" id="PF00990">
    <property type="entry name" value="GGDEF"/>
    <property type="match status" value="1"/>
</dbReference>
<keyword evidence="4" id="KW-1133">Transmembrane helix</keyword>
<evidence type="ECO:0000313" key="7">
    <source>
        <dbReference type="Proteomes" id="UP000190064"/>
    </source>
</evidence>
<keyword evidence="7" id="KW-1185">Reference proteome</keyword>
<dbReference type="SUPFAM" id="SSF55073">
    <property type="entry name" value="Nucleotide cyclase"/>
    <property type="match status" value="1"/>
</dbReference>
<dbReference type="PANTHER" id="PTHR45138">
    <property type="entry name" value="REGULATORY COMPONENTS OF SENSORY TRANSDUCTION SYSTEM"/>
    <property type="match status" value="1"/>
</dbReference>
<feature type="transmembrane region" description="Helical" evidence="4">
    <location>
        <begin position="71"/>
        <end position="92"/>
    </location>
</feature>
<evidence type="ECO:0000256" key="1">
    <source>
        <dbReference type="ARBA" id="ARBA00001946"/>
    </source>
</evidence>
<dbReference type="GO" id="GO:0052621">
    <property type="term" value="F:diguanylate cyclase activity"/>
    <property type="evidence" value="ECO:0007669"/>
    <property type="project" value="UniProtKB-EC"/>
</dbReference>
<dbReference type="NCBIfam" id="TIGR00254">
    <property type="entry name" value="GGDEF"/>
    <property type="match status" value="1"/>
</dbReference>
<dbReference type="Proteomes" id="UP000190064">
    <property type="component" value="Unassembled WGS sequence"/>
</dbReference>
<dbReference type="InterPro" id="IPR043128">
    <property type="entry name" value="Rev_trsase/Diguanyl_cyclase"/>
</dbReference>
<feature type="domain" description="GGDEF" evidence="5">
    <location>
        <begin position="250"/>
        <end position="380"/>
    </location>
</feature>
<dbReference type="AlphaFoldDB" id="A0A1T1HFY0"/>
<comment type="caution">
    <text evidence="6">The sequence shown here is derived from an EMBL/GenBank/DDBJ whole genome shotgun (WGS) entry which is preliminary data.</text>
</comment>
<evidence type="ECO:0000313" key="6">
    <source>
        <dbReference type="EMBL" id="OOV88725.1"/>
    </source>
</evidence>
<accession>A0A1T1HFY0</accession>
<evidence type="ECO:0000256" key="3">
    <source>
        <dbReference type="ARBA" id="ARBA00034247"/>
    </source>
</evidence>
<feature type="transmembrane region" description="Helical" evidence="4">
    <location>
        <begin position="162"/>
        <end position="179"/>
    </location>
</feature>
<dbReference type="CDD" id="cd01949">
    <property type="entry name" value="GGDEF"/>
    <property type="match status" value="1"/>
</dbReference>
<proteinExistence type="predicted"/>
<feature type="transmembrane region" description="Helical" evidence="4">
    <location>
        <begin position="45"/>
        <end position="65"/>
    </location>
</feature>
<name>A0A1T1HFY0_OCELI</name>
<dbReference type="InterPro" id="IPR050469">
    <property type="entry name" value="Diguanylate_Cyclase"/>
</dbReference>
<dbReference type="EC" id="2.7.7.65" evidence="2"/>
<dbReference type="STRING" id="966.BTA35_0204400"/>
<reference evidence="6" key="1">
    <citation type="submission" date="2017-02" db="EMBL/GenBank/DDBJ databases">
        <title>Draft Genome Sequence of the Salt Water Bacterium Oceanospirillum linum ATCC 11336.</title>
        <authorList>
            <person name="Trachtenberg A.M."/>
            <person name="Carney J.G."/>
            <person name="Linnane J.D."/>
            <person name="Rheaume B.A."/>
            <person name="Pitts N.L."/>
            <person name="Mykles D.L."/>
            <person name="Maclea K.S."/>
        </authorList>
    </citation>
    <scope>NUCLEOTIDE SEQUENCE [LARGE SCALE GENOMIC DNA]</scope>
    <source>
        <strain evidence="6">ATCC 11336</strain>
    </source>
</reference>
<feature type="transmembrane region" description="Helical" evidence="4">
    <location>
        <begin position="104"/>
        <end position="121"/>
    </location>
</feature>
<dbReference type="SMART" id="SM00267">
    <property type="entry name" value="GGDEF"/>
    <property type="match status" value="1"/>
</dbReference>
<dbReference type="InterPro" id="IPR000160">
    <property type="entry name" value="GGDEF_dom"/>
</dbReference>
<dbReference type="Gene3D" id="3.30.70.270">
    <property type="match status" value="1"/>
</dbReference>
<dbReference type="PROSITE" id="PS50887">
    <property type="entry name" value="GGDEF"/>
    <property type="match status" value="1"/>
</dbReference>
<comment type="catalytic activity">
    <reaction evidence="3">
        <text>2 GTP = 3',3'-c-di-GMP + 2 diphosphate</text>
        <dbReference type="Rhea" id="RHEA:24898"/>
        <dbReference type="ChEBI" id="CHEBI:33019"/>
        <dbReference type="ChEBI" id="CHEBI:37565"/>
        <dbReference type="ChEBI" id="CHEBI:58805"/>
        <dbReference type="EC" id="2.7.7.65"/>
    </reaction>
</comment>
<dbReference type="RefSeq" id="WP_077243172.1">
    <property type="nucleotide sequence ID" value="NZ_FXTS01000004.1"/>
</dbReference>
<evidence type="ECO:0000259" key="5">
    <source>
        <dbReference type="PROSITE" id="PS50887"/>
    </source>
</evidence>
<keyword evidence="4" id="KW-0812">Transmembrane</keyword>
<keyword evidence="4" id="KW-0472">Membrane</keyword>
<dbReference type="FunFam" id="3.30.70.270:FF:000001">
    <property type="entry name" value="Diguanylate cyclase domain protein"/>
    <property type="match status" value="1"/>
</dbReference>
<evidence type="ECO:0000256" key="2">
    <source>
        <dbReference type="ARBA" id="ARBA00012528"/>
    </source>
</evidence>
<feature type="transmembrane region" description="Helical" evidence="4">
    <location>
        <begin position="185"/>
        <end position="207"/>
    </location>
</feature>
<evidence type="ECO:0000256" key="4">
    <source>
        <dbReference type="SAM" id="Phobius"/>
    </source>
</evidence>
<protein>
    <recommendedName>
        <fullName evidence="2">diguanylate cyclase</fullName>
        <ecNumber evidence="2">2.7.7.65</ecNumber>
    </recommendedName>
</protein>
<dbReference type="PANTHER" id="PTHR45138:SF9">
    <property type="entry name" value="DIGUANYLATE CYCLASE DGCM-RELATED"/>
    <property type="match status" value="1"/>
</dbReference>
<sequence>MDTLIQSIYQLFGVNSKEQFADLVSAKGHQEIIRQHRADLIASRIFPFAVLFGIVVPAWGILDLIYFPTEIALTFVAMRLASGGAFFILAYITKKVRIGMKRALTSLMVMLMIPTLFYQLSTPLIASAELTGMATTLMSLYGLLPYVVIASLALFPLTLKEFSLFSLVLVILSGIGLYRSEGSDLNMLLAQLWLLLVILGVSMFSSLQQVRYLISQMVKASYDGLTKLLTRRAGMDIMESLFRATGLQQSNFSVLFLDLDKFKGINDTLGHDAGDEVLRQTAKTLSESIRRGDAAIRWGGEEFLILLPHTDSESAKNVVSRLMNRGLATLPDGTPVTASIGLSEQHEDNTHSWKDLVDIADKRLYHAKQTGRAKCVAPDGSEVHFPAQNARVKAN</sequence>
<dbReference type="InterPro" id="IPR029787">
    <property type="entry name" value="Nucleotide_cyclase"/>
</dbReference>
<dbReference type="EMBL" id="MTSD02000001">
    <property type="protein sequence ID" value="OOV88725.1"/>
    <property type="molecule type" value="Genomic_DNA"/>
</dbReference>